<dbReference type="Gene3D" id="3.40.1000.10">
    <property type="entry name" value="Mog1/PsbP, alpha/beta/alpha sandwich"/>
    <property type="match status" value="1"/>
</dbReference>
<sequence length="237" mass="25322">MRKNSRIITLAVAAAVMMAVTACGSKDKTETTASTEATTEAVTTTGAETTASEAESTEEEDQAEEEEMDEADEAAEETTASAAGEIGSDGVFKAANGKFEIKVPAGWTIDEGSDDEYVTFLSASGDDMLEIMTISGSSADSIREIYPDTAEEYKNMVSRGDDMAILSYDVKTKDDGSQTFQYSMKYTNPNDGIHYLAESGSYDAAKQTYSCATGTVMSTDEAVSKQVEEAVKSFKIK</sequence>
<name>A0A174FWF4_9FIRM</name>
<feature type="chain" id="PRO_5042332853" description="PsbP C-terminal domain-containing protein" evidence="2">
    <location>
        <begin position="23"/>
        <end position="237"/>
    </location>
</feature>
<dbReference type="AlphaFoldDB" id="A0A174FWF4"/>
<dbReference type="PROSITE" id="PS51257">
    <property type="entry name" value="PROKAR_LIPOPROTEIN"/>
    <property type="match status" value="1"/>
</dbReference>
<reference evidence="3 5" key="1">
    <citation type="submission" date="2015-09" db="EMBL/GenBank/DDBJ databases">
        <authorList>
            <consortium name="Pathogen Informatics"/>
        </authorList>
    </citation>
    <scope>NUCLEOTIDE SEQUENCE [LARGE SCALE GENOMIC DNA]</scope>
    <source>
        <strain evidence="3 5">2789STDY5608850</strain>
    </source>
</reference>
<evidence type="ECO:0000313" key="6">
    <source>
        <dbReference type="Proteomes" id="UP000261257"/>
    </source>
</evidence>
<feature type="region of interest" description="Disordered" evidence="1">
    <location>
        <begin position="25"/>
        <end position="87"/>
    </location>
</feature>
<feature type="signal peptide" evidence="2">
    <location>
        <begin position="1"/>
        <end position="22"/>
    </location>
</feature>
<evidence type="ECO:0000256" key="2">
    <source>
        <dbReference type="SAM" id="SignalP"/>
    </source>
</evidence>
<accession>A0A174FWF4</accession>
<evidence type="ECO:0000256" key="1">
    <source>
        <dbReference type="SAM" id="MobiDB-lite"/>
    </source>
</evidence>
<dbReference type="EMBL" id="QSSQ01000019">
    <property type="protein sequence ID" value="RGM02014.1"/>
    <property type="molecule type" value="Genomic_DNA"/>
</dbReference>
<keyword evidence="2" id="KW-0732">Signal</keyword>
<feature type="compositionally biased region" description="Acidic residues" evidence="1">
    <location>
        <begin position="55"/>
        <end position="76"/>
    </location>
</feature>
<evidence type="ECO:0000313" key="5">
    <source>
        <dbReference type="Proteomes" id="UP000095651"/>
    </source>
</evidence>
<dbReference type="Proteomes" id="UP000261257">
    <property type="component" value="Unassembled WGS sequence"/>
</dbReference>
<protein>
    <recommendedName>
        <fullName evidence="7">PsbP C-terminal domain-containing protein</fullName>
    </recommendedName>
</protein>
<evidence type="ECO:0000313" key="4">
    <source>
        <dbReference type="EMBL" id="RGM02014.1"/>
    </source>
</evidence>
<proteinExistence type="predicted"/>
<evidence type="ECO:0000313" key="3">
    <source>
        <dbReference type="EMBL" id="CUO54564.1"/>
    </source>
</evidence>
<gene>
    <name evidence="4" type="ORF">DXC39_18005</name>
    <name evidence="3" type="ORF">ERS852407_03145</name>
</gene>
<reference evidence="4 6" key="2">
    <citation type="submission" date="2018-08" db="EMBL/GenBank/DDBJ databases">
        <title>A genome reference for cultivated species of the human gut microbiota.</title>
        <authorList>
            <person name="Zou Y."/>
            <person name="Xue W."/>
            <person name="Luo G."/>
        </authorList>
    </citation>
    <scope>NUCLEOTIDE SEQUENCE [LARGE SCALE GENOMIC DNA]</scope>
    <source>
        <strain evidence="4 6">TF05-11AC</strain>
    </source>
</reference>
<dbReference type="EMBL" id="CYZE01000008">
    <property type="protein sequence ID" value="CUO54564.1"/>
    <property type="molecule type" value="Genomic_DNA"/>
</dbReference>
<organism evidence="3 5">
    <name type="scientific">Hungatella hathewayi</name>
    <dbReference type="NCBI Taxonomy" id="154046"/>
    <lineage>
        <taxon>Bacteria</taxon>
        <taxon>Bacillati</taxon>
        <taxon>Bacillota</taxon>
        <taxon>Clostridia</taxon>
        <taxon>Lachnospirales</taxon>
        <taxon>Lachnospiraceae</taxon>
        <taxon>Hungatella</taxon>
    </lineage>
</organism>
<dbReference type="RefSeq" id="WP_055656595.1">
    <property type="nucleotide sequence ID" value="NZ_CABIXC010000008.1"/>
</dbReference>
<evidence type="ECO:0008006" key="7">
    <source>
        <dbReference type="Google" id="ProtNLM"/>
    </source>
</evidence>
<feature type="compositionally biased region" description="Low complexity" evidence="1">
    <location>
        <begin position="31"/>
        <end position="54"/>
    </location>
</feature>
<dbReference type="Proteomes" id="UP000095651">
    <property type="component" value="Unassembled WGS sequence"/>
</dbReference>